<sequence>MDIQNEDDYVEEADNSYEDDYETESQLEQKPDGESSIAGLTLNQYLHVAHDGVSIRFTERHCEKNSQSYKKVYKKNLGVGVNDHHPVSTQVRQKFATNKDVYPSLLQVVKKSTKKSRVNARAFPQNEVAVWKHPSILAPKGHRCKALERRSQTNSNRGNGAELVARTVEIAENTFPKLAYSPSMQSVLNPGIEYASKLPLL</sequence>
<evidence type="ECO:0000313" key="3">
    <source>
        <dbReference type="Proteomes" id="UP000053237"/>
    </source>
</evidence>
<reference evidence="2 3" key="1">
    <citation type="submission" date="2012-05" db="EMBL/GenBank/DDBJ databases">
        <title>Recombination and specialization in a pathogen metapopulation.</title>
        <authorList>
            <person name="Gardiner A."/>
            <person name="Kemen E."/>
            <person name="Schultz-Larsen T."/>
            <person name="MacLean D."/>
            <person name="Van Oosterhout C."/>
            <person name="Jones J.D.G."/>
        </authorList>
    </citation>
    <scope>NUCLEOTIDE SEQUENCE [LARGE SCALE GENOMIC DNA]</scope>
    <source>
        <strain evidence="2 3">Ac Nc2</strain>
    </source>
</reference>
<evidence type="ECO:0000256" key="1">
    <source>
        <dbReference type="SAM" id="MobiDB-lite"/>
    </source>
</evidence>
<feature type="compositionally biased region" description="Acidic residues" evidence="1">
    <location>
        <begin position="1"/>
        <end position="25"/>
    </location>
</feature>
<protein>
    <submittedName>
        <fullName evidence="2">Uncharacterized protein</fullName>
    </submittedName>
</protein>
<evidence type="ECO:0000313" key="2">
    <source>
        <dbReference type="EMBL" id="CCI44358.1"/>
    </source>
</evidence>
<organism evidence="2 3">
    <name type="scientific">Albugo candida</name>
    <dbReference type="NCBI Taxonomy" id="65357"/>
    <lineage>
        <taxon>Eukaryota</taxon>
        <taxon>Sar</taxon>
        <taxon>Stramenopiles</taxon>
        <taxon>Oomycota</taxon>
        <taxon>Peronosporomycetes</taxon>
        <taxon>Albuginales</taxon>
        <taxon>Albuginaceae</taxon>
        <taxon>Albugo</taxon>
    </lineage>
</organism>
<dbReference type="EMBL" id="CAIX01000069">
    <property type="protein sequence ID" value="CCI44358.1"/>
    <property type="molecule type" value="Genomic_DNA"/>
</dbReference>
<dbReference type="Proteomes" id="UP000053237">
    <property type="component" value="Unassembled WGS sequence"/>
</dbReference>
<dbReference type="InParanoid" id="A0A024GBY0"/>
<feature type="region of interest" description="Disordered" evidence="1">
    <location>
        <begin position="1"/>
        <end position="34"/>
    </location>
</feature>
<gene>
    <name evidence="2" type="ORF">BN9_051670</name>
</gene>
<name>A0A024GBY0_9STRA</name>
<keyword evidence="3" id="KW-1185">Reference proteome</keyword>
<proteinExistence type="predicted"/>
<comment type="caution">
    <text evidence="2">The sequence shown here is derived from an EMBL/GenBank/DDBJ whole genome shotgun (WGS) entry which is preliminary data.</text>
</comment>
<accession>A0A024GBY0</accession>
<dbReference type="AlphaFoldDB" id="A0A024GBY0"/>